<feature type="transmembrane region" description="Helical" evidence="17">
    <location>
        <begin position="65"/>
        <end position="86"/>
    </location>
</feature>
<dbReference type="InParanoid" id="A0A7M7RFX6"/>
<feature type="signal peptide" evidence="18">
    <location>
        <begin position="1"/>
        <end position="21"/>
    </location>
</feature>
<keyword evidence="6" id="KW-0967">Endosome</keyword>
<evidence type="ECO:0000256" key="5">
    <source>
        <dbReference type="ARBA" id="ARBA00022729"/>
    </source>
</evidence>
<dbReference type="PANTHER" id="PTHR14971">
    <property type="entry name" value="VESICULAR, OVEREXPRESSED IN CANCER, PROSURVIVAL PROTEIN 1"/>
    <property type="match status" value="1"/>
</dbReference>
<evidence type="ECO:0000256" key="10">
    <source>
        <dbReference type="ARBA" id="ARBA00023163"/>
    </source>
</evidence>
<dbReference type="Proteomes" id="UP000007110">
    <property type="component" value="Unassembled WGS sequence"/>
</dbReference>
<keyword evidence="9 17" id="KW-0472">Membrane</keyword>
<evidence type="ECO:0000313" key="19">
    <source>
        <dbReference type="EnsemblMetazoa" id="XP_800378"/>
    </source>
</evidence>
<evidence type="ECO:0000256" key="15">
    <source>
        <dbReference type="ARBA" id="ARBA00035715"/>
    </source>
</evidence>
<evidence type="ECO:0000256" key="13">
    <source>
        <dbReference type="ARBA" id="ARBA00035628"/>
    </source>
</evidence>
<name>A0A7M7RFX6_STRPU</name>
<evidence type="ECO:0000256" key="17">
    <source>
        <dbReference type="SAM" id="Phobius"/>
    </source>
</evidence>
<dbReference type="AlphaFoldDB" id="A0A7M7RFX6"/>
<evidence type="ECO:0000256" key="3">
    <source>
        <dbReference type="ARBA" id="ARBA00006655"/>
    </source>
</evidence>
<dbReference type="KEGG" id="spu:586138"/>
<reference evidence="19" key="2">
    <citation type="submission" date="2021-01" db="UniProtKB">
        <authorList>
            <consortium name="EnsemblMetazoa"/>
        </authorList>
    </citation>
    <scope>IDENTIFICATION</scope>
</reference>
<evidence type="ECO:0000256" key="8">
    <source>
        <dbReference type="ARBA" id="ARBA00023015"/>
    </source>
</evidence>
<keyword evidence="10" id="KW-0804">Transcription</keyword>
<evidence type="ECO:0000256" key="4">
    <source>
        <dbReference type="ARBA" id="ARBA00022692"/>
    </source>
</evidence>
<keyword evidence="20" id="KW-1185">Reference proteome</keyword>
<comment type="similarity">
    <text evidence="3">Belongs to the VOPP1/ECOP family.</text>
</comment>
<sequence length="186" mass="20284">MWTAIIISLLGILIDVQSVDAISCSYYNYGYGYTTYYRCLSSQYCCGTSSCCYRSSSSGSVYSLWYFWFCIILFFTLCSGASGAYYRKRQRTIMIRTHPAPTVQPSGQTMMVSTTASSGYSGYPQPPPGYAQPPPGYPQPPPTYNQVIANTGPNTGPNMGAAPYPMGHNAAPPVNYNNPQGGAVHY</sequence>
<dbReference type="GO" id="GO:0031902">
    <property type="term" value="C:late endosome membrane"/>
    <property type="evidence" value="ECO:0007669"/>
    <property type="project" value="UniProtKB-SubCell"/>
</dbReference>
<evidence type="ECO:0000256" key="7">
    <source>
        <dbReference type="ARBA" id="ARBA00022989"/>
    </source>
</evidence>
<evidence type="ECO:0000256" key="2">
    <source>
        <dbReference type="ARBA" id="ARBA00004656"/>
    </source>
</evidence>
<evidence type="ECO:0000256" key="12">
    <source>
        <dbReference type="ARBA" id="ARBA00023329"/>
    </source>
</evidence>
<evidence type="ECO:0000256" key="18">
    <source>
        <dbReference type="SAM" id="SignalP"/>
    </source>
</evidence>
<proteinExistence type="inferred from homology"/>
<feature type="chain" id="PRO_5029493637" description="WW domain binding protein VOPP1" evidence="18">
    <location>
        <begin position="22"/>
        <end position="186"/>
    </location>
</feature>
<evidence type="ECO:0000256" key="6">
    <source>
        <dbReference type="ARBA" id="ARBA00022753"/>
    </source>
</evidence>
<dbReference type="PANTHER" id="PTHR14971:SF2">
    <property type="entry name" value="VESICULAR, OVEREXPRESSED IN CANCER, PROSURVIVAL PROTEIN 1"/>
    <property type="match status" value="1"/>
</dbReference>
<protein>
    <recommendedName>
        <fullName evidence="14">WW domain binding protein VOPP1</fullName>
    </recommendedName>
    <alternativeName>
        <fullName evidence="15">Vesicular, overexpressed in cancer, prosurvival protein 1</fullName>
    </alternativeName>
</protein>
<dbReference type="GO" id="GO:0005765">
    <property type="term" value="C:lysosomal membrane"/>
    <property type="evidence" value="ECO:0007669"/>
    <property type="project" value="UniProtKB-SubCell"/>
</dbReference>
<keyword evidence="4 17" id="KW-0812">Transmembrane</keyword>
<evidence type="ECO:0000256" key="1">
    <source>
        <dbReference type="ARBA" id="ARBA00004156"/>
    </source>
</evidence>
<reference evidence="20" key="1">
    <citation type="submission" date="2015-02" db="EMBL/GenBank/DDBJ databases">
        <title>Genome sequencing for Strongylocentrotus purpuratus.</title>
        <authorList>
            <person name="Murali S."/>
            <person name="Liu Y."/>
            <person name="Vee V."/>
            <person name="English A."/>
            <person name="Wang M."/>
            <person name="Skinner E."/>
            <person name="Han Y."/>
            <person name="Muzny D.M."/>
            <person name="Worley K.C."/>
            <person name="Gibbs R.A."/>
        </authorList>
    </citation>
    <scope>NUCLEOTIDE SEQUENCE</scope>
</reference>
<dbReference type="InterPro" id="IPR026229">
    <property type="entry name" value="VOPP1"/>
</dbReference>
<keyword evidence="8" id="KW-0805">Transcription regulation</keyword>
<keyword evidence="7 17" id="KW-1133">Transmembrane helix</keyword>
<keyword evidence="5 18" id="KW-0732">Signal</keyword>
<keyword evidence="11" id="KW-0458">Lysosome</keyword>
<evidence type="ECO:0000256" key="16">
    <source>
        <dbReference type="ARBA" id="ARBA00046288"/>
    </source>
</evidence>
<dbReference type="EnsemblMetazoa" id="XM_795285">
    <property type="protein sequence ID" value="XP_800378"/>
    <property type="gene ID" value="LOC586138"/>
</dbReference>
<dbReference type="FunCoup" id="A0A7M7RFX6">
    <property type="interactions" value="366"/>
</dbReference>
<dbReference type="RefSeq" id="XP_800378.2">
    <property type="nucleotide sequence ID" value="XM_795285.5"/>
</dbReference>
<keyword evidence="12" id="KW-0968">Cytoplasmic vesicle</keyword>
<evidence type="ECO:0000256" key="9">
    <source>
        <dbReference type="ARBA" id="ARBA00023136"/>
    </source>
</evidence>
<dbReference type="GeneID" id="586138"/>
<evidence type="ECO:0000256" key="14">
    <source>
        <dbReference type="ARBA" id="ARBA00035708"/>
    </source>
</evidence>
<evidence type="ECO:0000256" key="11">
    <source>
        <dbReference type="ARBA" id="ARBA00023228"/>
    </source>
</evidence>
<accession>A0A7M7RFX6</accession>
<evidence type="ECO:0000313" key="20">
    <source>
        <dbReference type="Proteomes" id="UP000007110"/>
    </source>
</evidence>
<comment type="subcellular location">
    <subcellularLocation>
        <location evidence="1">Cytoplasmic vesicle membrane</location>
    </subcellularLocation>
    <subcellularLocation>
        <location evidence="16">Endomembrane system</location>
        <topology evidence="16">Single-pass type I membrane protein</topology>
    </subcellularLocation>
    <subcellularLocation>
        <location evidence="13">Late endosome membrane</location>
        <topology evidence="13">Single-pass membrane protein</topology>
    </subcellularLocation>
    <subcellularLocation>
        <location evidence="2">Lysosome membrane</location>
    </subcellularLocation>
</comment>
<dbReference type="OMA" id="TIMIRTH"/>
<dbReference type="GO" id="GO:0031090">
    <property type="term" value="C:organelle membrane"/>
    <property type="evidence" value="ECO:0000318"/>
    <property type="project" value="GO_Central"/>
</dbReference>
<organism evidence="19 20">
    <name type="scientific">Strongylocentrotus purpuratus</name>
    <name type="common">Purple sea urchin</name>
    <dbReference type="NCBI Taxonomy" id="7668"/>
    <lineage>
        <taxon>Eukaryota</taxon>
        <taxon>Metazoa</taxon>
        <taxon>Echinodermata</taxon>
        <taxon>Eleutherozoa</taxon>
        <taxon>Echinozoa</taxon>
        <taxon>Echinoidea</taxon>
        <taxon>Euechinoidea</taxon>
        <taxon>Echinacea</taxon>
        <taxon>Camarodonta</taxon>
        <taxon>Echinidea</taxon>
        <taxon>Strongylocentrotidae</taxon>
        <taxon>Strongylocentrotus</taxon>
    </lineage>
</organism>
<dbReference type="OrthoDB" id="10070083at2759"/>